<dbReference type="Pfam" id="PF01928">
    <property type="entry name" value="CYTH"/>
    <property type="match status" value="1"/>
</dbReference>
<dbReference type="Proteomes" id="UP000215224">
    <property type="component" value="Chromosome"/>
</dbReference>
<dbReference type="InterPro" id="IPR033469">
    <property type="entry name" value="CYTH-like_dom_sf"/>
</dbReference>
<accession>A0A223KMD4</accession>
<gene>
    <name evidence="2" type="ORF">BC6307_04670</name>
</gene>
<evidence type="ECO:0000259" key="1">
    <source>
        <dbReference type="PROSITE" id="PS51707"/>
    </source>
</evidence>
<proteinExistence type="predicted"/>
<dbReference type="STRING" id="1314751.GCA_001591425_04807"/>
<dbReference type="PROSITE" id="PS51707">
    <property type="entry name" value="CYTH"/>
    <property type="match status" value="1"/>
</dbReference>
<dbReference type="Gene3D" id="2.40.320.10">
    <property type="entry name" value="Hypothetical Protein Pfu-838710-001"/>
    <property type="match status" value="1"/>
</dbReference>
<protein>
    <submittedName>
        <fullName evidence="2">CYTH domain-containing protein</fullName>
    </submittedName>
</protein>
<dbReference type="EMBL" id="CP018866">
    <property type="protein sequence ID" value="AST90622.1"/>
    <property type="molecule type" value="Genomic_DNA"/>
</dbReference>
<dbReference type="AlphaFoldDB" id="A0A223KMD4"/>
<name>A0A223KMD4_9BACI</name>
<dbReference type="InterPro" id="IPR023577">
    <property type="entry name" value="CYTH_domain"/>
</dbReference>
<dbReference type="KEGG" id="bcoh:BC6307_04670"/>
<evidence type="ECO:0000313" key="3">
    <source>
        <dbReference type="Proteomes" id="UP000215224"/>
    </source>
</evidence>
<dbReference type="SUPFAM" id="SSF55154">
    <property type="entry name" value="CYTH-like phosphatases"/>
    <property type="match status" value="1"/>
</dbReference>
<dbReference type="RefSeq" id="WP_066421484.1">
    <property type="nucleotide sequence ID" value="NZ_CP018866.1"/>
</dbReference>
<dbReference type="CDD" id="cd07762">
    <property type="entry name" value="CYTH-like_Pase_1"/>
    <property type="match status" value="1"/>
</dbReference>
<dbReference type="PIRSF" id="PIRSF012526">
    <property type="entry name" value="CYTH_UCP012526"/>
    <property type="match status" value="1"/>
</dbReference>
<keyword evidence="3" id="KW-1185">Reference proteome</keyword>
<evidence type="ECO:0000313" key="2">
    <source>
        <dbReference type="EMBL" id="AST90622.1"/>
    </source>
</evidence>
<organism evidence="2 3">
    <name type="scientific">Sutcliffiella cohnii</name>
    <dbReference type="NCBI Taxonomy" id="33932"/>
    <lineage>
        <taxon>Bacteria</taxon>
        <taxon>Bacillati</taxon>
        <taxon>Bacillota</taxon>
        <taxon>Bacilli</taxon>
        <taxon>Bacillales</taxon>
        <taxon>Bacillaceae</taxon>
        <taxon>Sutcliffiella</taxon>
    </lineage>
</organism>
<feature type="domain" description="CYTH" evidence="1">
    <location>
        <begin position="4"/>
        <end position="193"/>
    </location>
</feature>
<dbReference type="SMART" id="SM01118">
    <property type="entry name" value="CYTH"/>
    <property type="match status" value="1"/>
</dbReference>
<dbReference type="InterPro" id="IPR009195">
    <property type="entry name" value="Uncharacterised_YjbK"/>
</dbReference>
<sequence length="201" mass="23332">MHQEIEIEFKNIITKDEYSRLLKAFQHTADEGVIQINHYLDTPDFHLKQNGCALRIREKNKAYQLTLKQPAGEGLLETHETILQSDMNRILDEGRLLDGGISSVLKTSLNIDPTTVQYFGSLTTKRVQFSYENGLLVLDESNYLGVTDYELEYEASSFKEGKIVFERLLHKYEIPIRPTKNKIVRFYEQKKALEGDYKHES</sequence>
<reference evidence="2 3" key="1">
    <citation type="submission" date="2016-12" db="EMBL/GenBank/DDBJ databases">
        <title>The whole genome sequencing and assembly of Bacillus cohnii DSM 6307T strain.</title>
        <authorList>
            <person name="Lee Y.-J."/>
            <person name="Yi H."/>
            <person name="Bahn Y.-S."/>
            <person name="Kim J.F."/>
            <person name="Lee D.-W."/>
        </authorList>
    </citation>
    <scope>NUCLEOTIDE SEQUENCE [LARGE SCALE GENOMIC DNA]</scope>
    <source>
        <strain evidence="2 3">DSM 6307</strain>
    </source>
</reference>